<feature type="region of interest" description="Disordered" evidence="1">
    <location>
        <begin position="1"/>
        <end position="27"/>
    </location>
</feature>
<proteinExistence type="predicted"/>
<evidence type="ECO:0000313" key="3">
    <source>
        <dbReference type="Proteomes" id="UP000192578"/>
    </source>
</evidence>
<protein>
    <submittedName>
        <fullName evidence="2">Uncharacterized protein</fullName>
    </submittedName>
</protein>
<sequence>MSVGHGPPHQGPAAGRVSRSSEPHPRVHEWRIHTVQGAGFGGGQSPEAVIIATLPLEDQRRRQRRAGPRSQRWPGVRQGLVDNLGPRRMLVLGRSGKCGFLIGLYFGGGR</sequence>
<feature type="compositionally biased region" description="Low complexity" evidence="1">
    <location>
        <begin position="1"/>
        <end position="15"/>
    </location>
</feature>
<dbReference type="EMBL" id="MTYJ01000368">
    <property type="protein sequence ID" value="OWA54074.1"/>
    <property type="molecule type" value="Genomic_DNA"/>
</dbReference>
<dbReference type="AlphaFoldDB" id="A0A9X6NIX5"/>
<reference evidence="3" key="1">
    <citation type="submission" date="2017-01" db="EMBL/GenBank/DDBJ databases">
        <title>Comparative genomics of anhydrobiosis in the tardigrade Hypsibius dujardini.</title>
        <authorList>
            <person name="Yoshida Y."/>
            <person name="Koutsovoulos G."/>
            <person name="Laetsch D."/>
            <person name="Stevens L."/>
            <person name="Kumar S."/>
            <person name="Horikawa D."/>
            <person name="Ishino K."/>
            <person name="Komine S."/>
            <person name="Tomita M."/>
            <person name="Blaxter M."/>
            <person name="Arakawa K."/>
        </authorList>
    </citation>
    <scope>NUCLEOTIDE SEQUENCE [LARGE SCALE GENOMIC DNA]</scope>
    <source>
        <strain evidence="3">Z151</strain>
    </source>
</reference>
<dbReference type="Proteomes" id="UP000192578">
    <property type="component" value="Unassembled WGS sequence"/>
</dbReference>
<accession>A0A9X6NIX5</accession>
<gene>
    <name evidence="2" type="ORF">BV898_18494</name>
</gene>
<keyword evidence="3" id="KW-1185">Reference proteome</keyword>
<evidence type="ECO:0000256" key="1">
    <source>
        <dbReference type="SAM" id="MobiDB-lite"/>
    </source>
</evidence>
<name>A0A9X6NIX5_HYPEX</name>
<organism evidence="2 3">
    <name type="scientific">Hypsibius exemplaris</name>
    <name type="common">Freshwater tardigrade</name>
    <dbReference type="NCBI Taxonomy" id="2072580"/>
    <lineage>
        <taxon>Eukaryota</taxon>
        <taxon>Metazoa</taxon>
        <taxon>Ecdysozoa</taxon>
        <taxon>Tardigrada</taxon>
        <taxon>Eutardigrada</taxon>
        <taxon>Parachela</taxon>
        <taxon>Hypsibioidea</taxon>
        <taxon>Hypsibiidae</taxon>
        <taxon>Hypsibius</taxon>
    </lineage>
</organism>
<feature type="region of interest" description="Disordered" evidence="1">
    <location>
        <begin position="54"/>
        <end position="79"/>
    </location>
</feature>
<comment type="caution">
    <text evidence="2">The sequence shown here is derived from an EMBL/GenBank/DDBJ whole genome shotgun (WGS) entry which is preliminary data.</text>
</comment>
<evidence type="ECO:0000313" key="2">
    <source>
        <dbReference type="EMBL" id="OWA54074.1"/>
    </source>
</evidence>